<reference evidence="3 4" key="1">
    <citation type="submission" date="2023-11" db="EMBL/GenBank/DDBJ databases">
        <title>Lentzea sokolovensis, sp. nov., Lentzea kristufkii, sp. nov., and Lentzea miocenensis, sp. nov., rare actinobacteria from Sokolov Coal Basin, Miocene lacustrine sediment, Czech Republic.</title>
        <authorList>
            <person name="Lara A."/>
            <person name="Kotroba L."/>
            <person name="Nouioui I."/>
            <person name="Neumann-Schaal M."/>
            <person name="Mast Y."/>
            <person name="Chronakova A."/>
        </authorList>
    </citation>
    <scope>NUCLEOTIDE SEQUENCE [LARGE SCALE GENOMIC DNA]</scope>
    <source>
        <strain evidence="3 4">BCCO 10_0856</strain>
    </source>
</reference>
<keyword evidence="4" id="KW-1185">Reference proteome</keyword>
<dbReference type="RefSeq" id="WP_319967580.1">
    <property type="nucleotide sequence ID" value="NZ_JAXAVW010000015.1"/>
</dbReference>
<keyword evidence="2" id="KW-0732">Signal</keyword>
<protein>
    <submittedName>
        <fullName evidence="3">Uncharacterized protein</fullName>
    </submittedName>
</protein>
<accession>A0ABU4T314</accession>
<gene>
    <name evidence="3" type="ORF">SK803_20235</name>
</gene>
<evidence type="ECO:0000256" key="2">
    <source>
        <dbReference type="SAM" id="SignalP"/>
    </source>
</evidence>
<evidence type="ECO:0000313" key="3">
    <source>
        <dbReference type="EMBL" id="MDX8032549.1"/>
    </source>
</evidence>
<evidence type="ECO:0000256" key="1">
    <source>
        <dbReference type="SAM" id="MobiDB-lite"/>
    </source>
</evidence>
<name>A0ABU4T314_9PSEU</name>
<comment type="caution">
    <text evidence="3">The sequence shown here is derived from an EMBL/GenBank/DDBJ whole genome shotgun (WGS) entry which is preliminary data.</text>
</comment>
<feature type="chain" id="PRO_5047298306" evidence="2">
    <location>
        <begin position="26"/>
        <end position="232"/>
    </location>
</feature>
<feature type="signal peptide" evidence="2">
    <location>
        <begin position="1"/>
        <end position="25"/>
    </location>
</feature>
<proteinExistence type="predicted"/>
<dbReference type="EMBL" id="JAXAVW010000015">
    <property type="protein sequence ID" value="MDX8032549.1"/>
    <property type="molecule type" value="Genomic_DNA"/>
</dbReference>
<organism evidence="3 4">
    <name type="scientific">Lentzea miocenica</name>
    <dbReference type="NCBI Taxonomy" id="3095431"/>
    <lineage>
        <taxon>Bacteria</taxon>
        <taxon>Bacillati</taxon>
        <taxon>Actinomycetota</taxon>
        <taxon>Actinomycetes</taxon>
        <taxon>Pseudonocardiales</taxon>
        <taxon>Pseudonocardiaceae</taxon>
        <taxon>Lentzea</taxon>
    </lineage>
</organism>
<dbReference type="Proteomes" id="UP001285521">
    <property type="component" value="Unassembled WGS sequence"/>
</dbReference>
<evidence type="ECO:0000313" key="4">
    <source>
        <dbReference type="Proteomes" id="UP001285521"/>
    </source>
</evidence>
<feature type="region of interest" description="Disordered" evidence="1">
    <location>
        <begin position="194"/>
        <end position="232"/>
    </location>
</feature>
<sequence>MKNTRTISGLAAIAATLAFAPFASAQTNAGFELDKAVYGMAETINLAYDAADRCEGKATSNAFINGTSTEFELDPPNIMRATAQAGWVPGSYTAEMTCGGEKVVRPFKVVQTDELTFFLDKNQVEAGGEVTVRKTAKSGCGDAANSPGFVSRIELKQQADGTWSGTAKAVDTPGTYQVAMLCFGTHTYRQLTVLPKTPEPTQPPTTVTEKPRPKAPIVKPKGAPQTGGGGTA</sequence>